<dbReference type="OrthoDB" id="797874at2"/>
<dbReference type="Proteomes" id="UP000295390">
    <property type="component" value="Unassembled WGS sequence"/>
</dbReference>
<name>A0A4R6TFV2_9FLAO</name>
<feature type="domain" description="DUF7352" evidence="1">
    <location>
        <begin position="1"/>
        <end position="84"/>
    </location>
</feature>
<keyword evidence="4" id="KW-1185">Reference proteome</keyword>
<evidence type="ECO:0000259" key="1">
    <source>
        <dbReference type="Pfam" id="PF24043"/>
    </source>
</evidence>
<dbReference type="RefSeq" id="WP_133535642.1">
    <property type="nucleotide sequence ID" value="NZ_SNYH01000003.1"/>
</dbReference>
<reference evidence="3 4" key="1">
    <citation type="submission" date="2019-03" db="EMBL/GenBank/DDBJ databases">
        <title>Genomic Encyclopedia of Type Strains, Phase III (KMG-III): the genomes of soil and plant-associated and newly described type strains.</title>
        <authorList>
            <person name="Whitman W."/>
        </authorList>
    </citation>
    <scope>NUCLEOTIDE SEQUENCE [LARGE SCALE GENOMIC DNA]</scope>
    <source>
        <strain evidence="3 4">CECT 8283</strain>
    </source>
</reference>
<gene>
    <name evidence="3" type="ORF">DFQ07_1511</name>
    <name evidence="2" type="ORF">DFQ07_2786</name>
</gene>
<dbReference type="EMBL" id="SNYH01000003">
    <property type="protein sequence ID" value="TDQ27660.1"/>
    <property type="molecule type" value="Genomic_DNA"/>
</dbReference>
<protein>
    <recommendedName>
        <fullName evidence="1">DUF7352 domain-containing protein</fullName>
    </recommendedName>
</protein>
<proteinExistence type="predicted"/>
<evidence type="ECO:0000313" key="2">
    <source>
        <dbReference type="EMBL" id="TDQ22768.1"/>
    </source>
</evidence>
<evidence type="ECO:0000313" key="4">
    <source>
        <dbReference type="Proteomes" id="UP000295390"/>
    </source>
</evidence>
<dbReference type="Pfam" id="PF24043">
    <property type="entry name" value="DUF7352"/>
    <property type="match status" value="1"/>
</dbReference>
<accession>A0A4R6TFV2</accession>
<evidence type="ECO:0000313" key="3">
    <source>
        <dbReference type="EMBL" id="TDQ27660.1"/>
    </source>
</evidence>
<dbReference type="InterPro" id="IPR055776">
    <property type="entry name" value="DUF7352"/>
</dbReference>
<organism evidence="3 4">
    <name type="scientific">Tenacibaculum caenipelagi</name>
    <dbReference type="NCBI Taxonomy" id="1325435"/>
    <lineage>
        <taxon>Bacteria</taxon>
        <taxon>Pseudomonadati</taxon>
        <taxon>Bacteroidota</taxon>
        <taxon>Flavobacteriia</taxon>
        <taxon>Flavobacteriales</taxon>
        <taxon>Flavobacteriaceae</taxon>
        <taxon>Tenacibaculum</taxon>
    </lineage>
</organism>
<sequence length="86" mass="10420">MKRIYKYKLHIKDFQFLELPKGYEILKVDSQFYEIFIWALVDPEAKTEQIELEVFSTGNPIDNFNRKYLGTAFIEQSVWHVFQRIN</sequence>
<dbReference type="AlphaFoldDB" id="A0A4R6TFV2"/>
<comment type="caution">
    <text evidence="3">The sequence shown here is derived from an EMBL/GenBank/DDBJ whole genome shotgun (WGS) entry which is preliminary data.</text>
</comment>
<dbReference type="EMBL" id="SNYH01000006">
    <property type="protein sequence ID" value="TDQ22768.1"/>
    <property type="molecule type" value="Genomic_DNA"/>
</dbReference>